<proteinExistence type="predicted"/>
<dbReference type="AlphaFoldDB" id="A0A8D8RY15"/>
<accession>A0A8D8RY15</accession>
<evidence type="ECO:0000313" key="2">
    <source>
        <dbReference type="EMBL" id="CAG6656939.1"/>
    </source>
</evidence>
<reference evidence="2" key="1">
    <citation type="submission" date="2021-05" db="EMBL/GenBank/DDBJ databases">
        <authorList>
            <person name="Alioto T."/>
            <person name="Alioto T."/>
            <person name="Gomez Garrido J."/>
        </authorList>
    </citation>
    <scope>NUCLEOTIDE SEQUENCE</scope>
</reference>
<organism evidence="2">
    <name type="scientific">Cacopsylla melanoneura</name>
    <dbReference type="NCBI Taxonomy" id="428564"/>
    <lineage>
        <taxon>Eukaryota</taxon>
        <taxon>Metazoa</taxon>
        <taxon>Ecdysozoa</taxon>
        <taxon>Arthropoda</taxon>
        <taxon>Hexapoda</taxon>
        <taxon>Insecta</taxon>
        <taxon>Pterygota</taxon>
        <taxon>Neoptera</taxon>
        <taxon>Paraneoptera</taxon>
        <taxon>Hemiptera</taxon>
        <taxon>Sternorrhyncha</taxon>
        <taxon>Psylloidea</taxon>
        <taxon>Psyllidae</taxon>
        <taxon>Psyllinae</taxon>
        <taxon>Cacopsylla</taxon>
    </lineage>
</organism>
<sequence length="105" mass="11631">MFNWSWFLIAMLMIFQNSGFPKSKVNVDALIETSLVGGLQRLDVEVDVVKYDATRVEDLPLIMNGSWPAHTLISDGNPKENILEYSCFGKNGQILSGGKALSPEL</sequence>
<feature type="chain" id="PRO_5034746581" evidence="1">
    <location>
        <begin position="20"/>
        <end position="105"/>
    </location>
</feature>
<keyword evidence="1" id="KW-0732">Signal</keyword>
<name>A0A8D8RY15_9HEMI</name>
<dbReference type="EMBL" id="HBUF01186708">
    <property type="protein sequence ID" value="CAG6656939.1"/>
    <property type="molecule type" value="Transcribed_RNA"/>
</dbReference>
<evidence type="ECO:0000256" key="1">
    <source>
        <dbReference type="SAM" id="SignalP"/>
    </source>
</evidence>
<protein>
    <submittedName>
        <fullName evidence="2">Uncharacterized protein</fullName>
    </submittedName>
</protein>
<feature type="signal peptide" evidence="1">
    <location>
        <begin position="1"/>
        <end position="19"/>
    </location>
</feature>